<dbReference type="NCBIfam" id="TIGR00377">
    <property type="entry name" value="ant_ant_sig"/>
    <property type="match status" value="1"/>
</dbReference>
<keyword evidence="2" id="KW-0418">Kinase</keyword>
<sequence length="245" mass="26621">MNEWNDIAVITPTGDIDISTVASLRDQIDALVASGVRRILVNCKGVAFIDSSGLACLLSRSRRLAQMGGLLSLVNTSPGVTRSMQIARLIDALHVTAAVRPPVPLLKPGVMPLWSKSISIQRGVENLGYYRHRVSDMISALHMDDSDRFDVALAAGEALSNAYDHANGGEGCMMLVAAYPDRVVVEVRDSGQGFEIAADEEPDESEERGRGIKLMRMLVDSVEVRRREDARGTLVRLIKLLKPAA</sequence>
<dbReference type="GO" id="GO:0043856">
    <property type="term" value="F:anti-sigma factor antagonist activity"/>
    <property type="evidence" value="ECO:0007669"/>
    <property type="project" value="InterPro"/>
</dbReference>
<dbReference type="AlphaFoldDB" id="A0A921LRW9"/>
<comment type="similarity">
    <text evidence="1 3">Belongs to the anti-sigma-factor antagonist family.</text>
</comment>
<dbReference type="SUPFAM" id="SSF55874">
    <property type="entry name" value="ATPase domain of HSP90 chaperone/DNA topoisomerase II/histidine kinase"/>
    <property type="match status" value="1"/>
</dbReference>
<dbReference type="Gene3D" id="3.30.565.10">
    <property type="entry name" value="Histidine kinase-like ATPase, C-terminal domain"/>
    <property type="match status" value="1"/>
</dbReference>
<dbReference type="PANTHER" id="PTHR35526:SF3">
    <property type="entry name" value="ANTI-SIGMA-F FACTOR RSBW"/>
    <property type="match status" value="1"/>
</dbReference>
<feature type="domain" description="STAS" evidence="4">
    <location>
        <begin position="1"/>
        <end position="106"/>
    </location>
</feature>
<comment type="caution">
    <text evidence="5">The sequence shown here is derived from an EMBL/GenBank/DDBJ whole genome shotgun (WGS) entry which is preliminary data.</text>
</comment>
<reference evidence="5" key="2">
    <citation type="submission" date="2021-09" db="EMBL/GenBank/DDBJ databases">
        <authorList>
            <person name="Gilroy R."/>
        </authorList>
    </citation>
    <scope>NUCLEOTIDE SEQUENCE</scope>
    <source>
        <strain evidence="5">ChiGjej2B2-7701</strain>
    </source>
</reference>
<dbReference type="Proteomes" id="UP000746751">
    <property type="component" value="Unassembled WGS sequence"/>
</dbReference>
<accession>A0A921LRW9</accession>
<dbReference type="PANTHER" id="PTHR35526">
    <property type="entry name" value="ANTI-SIGMA-F FACTOR RSBW-RELATED"/>
    <property type="match status" value="1"/>
</dbReference>
<proteinExistence type="inferred from homology"/>
<dbReference type="InterPro" id="IPR036513">
    <property type="entry name" value="STAS_dom_sf"/>
</dbReference>
<dbReference type="InterPro" id="IPR003658">
    <property type="entry name" value="Anti-sigma_ant"/>
</dbReference>
<evidence type="ECO:0000259" key="4">
    <source>
        <dbReference type="PROSITE" id="PS50801"/>
    </source>
</evidence>
<dbReference type="SUPFAM" id="SSF52091">
    <property type="entry name" value="SpoIIaa-like"/>
    <property type="match status" value="1"/>
</dbReference>
<reference evidence="5" key="1">
    <citation type="journal article" date="2021" name="PeerJ">
        <title>Extensive microbial diversity within the chicken gut microbiome revealed by metagenomics and culture.</title>
        <authorList>
            <person name="Gilroy R."/>
            <person name="Ravi A."/>
            <person name="Getino M."/>
            <person name="Pursley I."/>
            <person name="Horton D.L."/>
            <person name="Alikhan N.F."/>
            <person name="Baker D."/>
            <person name="Gharbi K."/>
            <person name="Hall N."/>
            <person name="Watson M."/>
            <person name="Adriaenssens E.M."/>
            <person name="Foster-Nyarko E."/>
            <person name="Jarju S."/>
            <person name="Secka A."/>
            <person name="Antonio M."/>
            <person name="Oren A."/>
            <person name="Chaudhuri R.R."/>
            <person name="La Ragione R."/>
            <person name="Hildebrand F."/>
            <person name="Pallen M.J."/>
        </authorList>
    </citation>
    <scope>NUCLEOTIDE SEQUENCE</scope>
    <source>
        <strain evidence="5">ChiGjej2B2-7701</strain>
    </source>
</reference>
<dbReference type="InterPro" id="IPR002645">
    <property type="entry name" value="STAS_dom"/>
</dbReference>
<evidence type="ECO:0000313" key="5">
    <source>
        <dbReference type="EMBL" id="HJG31497.1"/>
    </source>
</evidence>
<evidence type="ECO:0000313" key="6">
    <source>
        <dbReference type="Proteomes" id="UP000746751"/>
    </source>
</evidence>
<keyword evidence="2" id="KW-0723">Serine/threonine-protein kinase</keyword>
<evidence type="ECO:0000256" key="1">
    <source>
        <dbReference type="ARBA" id="ARBA00009013"/>
    </source>
</evidence>
<evidence type="ECO:0000256" key="2">
    <source>
        <dbReference type="ARBA" id="ARBA00022527"/>
    </source>
</evidence>
<dbReference type="EMBL" id="DYVF01000051">
    <property type="protein sequence ID" value="HJG31497.1"/>
    <property type="molecule type" value="Genomic_DNA"/>
</dbReference>
<dbReference type="CDD" id="cd16936">
    <property type="entry name" value="HATPase_RsbW-like"/>
    <property type="match status" value="1"/>
</dbReference>
<name>A0A921LRW9_9ACTN</name>
<evidence type="ECO:0000256" key="3">
    <source>
        <dbReference type="RuleBase" id="RU003749"/>
    </source>
</evidence>
<dbReference type="InterPro" id="IPR050267">
    <property type="entry name" value="Anti-sigma-factor_SerPK"/>
</dbReference>
<organism evidence="5 6">
    <name type="scientific">Collinsella ihumii</name>
    <dbReference type="NCBI Taxonomy" id="1720204"/>
    <lineage>
        <taxon>Bacteria</taxon>
        <taxon>Bacillati</taxon>
        <taxon>Actinomycetota</taxon>
        <taxon>Coriobacteriia</taxon>
        <taxon>Coriobacteriales</taxon>
        <taxon>Coriobacteriaceae</taxon>
        <taxon>Collinsella</taxon>
    </lineage>
</organism>
<dbReference type="CDD" id="cd07043">
    <property type="entry name" value="STAS_anti-anti-sigma_factors"/>
    <property type="match status" value="1"/>
</dbReference>
<keyword evidence="2" id="KW-0808">Transferase</keyword>
<dbReference type="GO" id="GO:0004674">
    <property type="term" value="F:protein serine/threonine kinase activity"/>
    <property type="evidence" value="ECO:0007669"/>
    <property type="project" value="UniProtKB-KW"/>
</dbReference>
<dbReference type="Pfam" id="PF01740">
    <property type="entry name" value="STAS"/>
    <property type="match status" value="1"/>
</dbReference>
<dbReference type="Gene3D" id="3.30.750.24">
    <property type="entry name" value="STAS domain"/>
    <property type="match status" value="1"/>
</dbReference>
<dbReference type="Pfam" id="PF13581">
    <property type="entry name" value="HATPase_c_2"/>
    <property type="match status" value="1"/>
</dbReference>
<protein>
    <recommendedName>
        <fullName evidence="3">Anti-sigma factor antagonist</fullName>
    </recommendedName>
</protein>
<dbReference type="InterPro" id="IPR036890">
    <property type="entry name" value="HATPase_C_sf"/>
</dbReference>
<gene>
    <name evidence="5" type="ORF">K8U80_08910</name>
</gene>
<dbReference type="PROSITE" id="PS50801">
    <property type="entry name" value="STAS"/>
    <property type="match status" value="1"/>
</dbReference>
<dbReference type="InterPro" id="IPR003594">
    <property type="entry name" value="HATPase_dom"/>
</dbReference>